<name>A0A829GIW5_LACPA</name>
<proteinExistence type="predicted"/>
<dbReference type="Gene3D" id="3.40.50.300">
    <property type="entry name" value="P-loop containing nucleotide triphosphate hydrolases"/>
    <property type="match status" value="1"/>
</dbReference>
<dbReference type="SUPFAM" id="SSF52540">
    <property type="entry name" value="P-loop containing nucleoside triphosphate hydrolases"/>
    <property type="match status" value="1"/>
</dbReference>
<feature type="domain" description="AAA" evidence="1">
    <location>
        <begin position="3"/>
        <end position="177"/>
    </location>
</feature>
<sequence length="262" mass="29632">MAKKILMYSMKGGIGKTTIQSMNAWNLAKDGHNVLAVDLDPQANLTNILFNTFGHKEPQRGLFDSFVSGDLTTARVHLSENLDLLVSDWSMSLFVSKFESIDTKTRNLILRELLKPFENQYEYILLDVPPTISTLTNNAVLASDFVAIVLQTQQASFDGALKTVTYLNQLRNDYSADFSMIGVVVYLLKRSSVTENDIVKTAKETFGDLLFTNQVLNRERVKRWAMNGITDNAKDVNDRNVHSMFSFVTAETLRRISEMEKE</sequence>
<dbReference type="EMBL" id="ANJZ01000434">
    <property type="protein sequence ID" value="EPC57392.1"/>
    <property type="molecule type" value="Genomic_DNA"/>
</dbReference>
<dbReference type="InterPro" id="IPR027417">
    <property type="entry name" value="P-loop_NTPase"/>
</dbReference>
<comment type="caution">
    <text evidence="2">The sequence shown here is derived from an EMBL/GenBank/DDBJ whole genome shotgun (WGS) entry which is preliminary data.</text>
</comment>
<dbReference type="PANTHER" id="PTHR13696">
    <property type="entry name" value="P-LOOP CONTAINING NUCLEOSIDE TRIPHOSPHATE HYDROLASE"/>
    <property type="match status" value="1"/>
</dbReference>
<evidence type="ECO:0000259" key="1">
    <source>
        <dbReference type="Pfam" id="PF13614"/>
    </source>
</evidence>
<dbReference type="Proteomes" id="UP000014264">
    <property type="component" value="Unassembled WGS sequence"/>
</dbReference>
<protein>
    <submittedName>
        <fullName evidence="2">Replication-associated protein RepB</fullName>
    </submittedName>
</protein>
<dbReference type="InterPro" id="IPR025669">
    <property type="entry name" value="AAA_dom"/>
</dbReference>
<dbReference type="AlphaFoldDB" id="A0A829GIW5"/>
<reference evidence="2 3" key="1">
    <citation type="journal article" date="2013" name="PLoS ONE">
        <title>Lactobacillus paracasei comparative genomics: towards species pan-genome definition and exploitation of diversity.</title>
        <authorList>
            <person name="Smokvina T."/>
            <person name="Wels M."/>
            <person name="Polka J."/>
            <person name="Chervaux C."/>
            <person name="Brisse S."/>
            <person name="Boekhorst J."/>
            <person name="van Hylckama Vlieg J.E."/>
            <person name="Siezen R.J."/>
        </authorList>
    </citation>
    <scope>NUCLEOTIDE SEQUENCE [LARGE SCALE GENOMIC DNA]</scope>
    <source>
        <strain evidence="2 3">Lpp14</strain>
    </source>
</reference>
<dbReference type="CDD" id="cd02042">
    <property type="entry name" value="ParAB_family"/>
    <property type="match status" value="1"/>
</dbReference>
<evidence type="ECO:0000313" key="3">
    <source>
        <dbReference type="Proteomes" id="UP000014264"/>
    </source>
</evidence>
<dbReference type="InterPro" id="IPR050678">
    <property type="entry name" value="DNA_Partitioning_ATPase"/>
</dbReference>
<dbReference type="PANTHER" id="PTHR13696:SF99">
    <property type="entry name" value="COBYRINIC ACID AC-DIAMIDE SYNTHASE"/>
    <property type="match status" value="1"/>
</dbReference>
<accession>A0A829GIW5</accession>
<dbReference type="Pfam" id="PF13614">
    <property type="entry name" value="AAA_31"/>
    <property type="match status" value="1"/>
</dbReference>
<evidence type="ECO:0000313" key="2">
    <source>
        <dbReference type="EMBL" id="EPC57392.1"/>
    </source>
</evidence>
<gene>
    <name evidence="2" type="ORF">Lpp14_16386</name>
</gene>
<organism evidence="2 3">
    <name type="scientific">Lacticaseibacillus paracasei subsp. paracasei Lpp14</name>
    <dbReference type="NCBI Taxonomy" id="1256204"/>
    <lineage>
        <taxon>Bacteria</taxon>
        <taxon>Bacillati</taxon>
        <taxon>Bacillota</taxon>
        <taxon>Bacilli</taxon>
        <taxon>Lactobacillales</taxon>
        <taxon>Lactobacillaceae</taxon>
        <taxon>Lacticaseibacillus</taxon>
    </lineage>
</organism>